<dbReference type="GO" id="GO:0043190">
    <property type="term" value="C:ATP-binding cassette (ABC) transporter complex"/>
    <property type="evidence" value="ECO:0007669"/>
    <property type="project" value="TreeGrafter"/>
</dbReference>
<dbReference type="GO" id="GO:0016887">
    <property type="term" value="F:ATP hydrolysis activity"/>
    <property type="evidence" value="ECO:0007669"/>
    <property type="project" value="InterPro"/>
</dbReference>
<dbReference type="GO" id="GO:0042626">
    <property type="term" value="F:ATPase-coupled transmembrane transporter activity"/>
    <property type="evidence" value="ECO:0007669"/>
    <property type="project" value="TreeGrafter"/>
</dbReference>
<evidence type="ECO:0000256" key="2">
    <source>
        <dbReference type="ARBA" id="ARBA00022741"/>
    </source>
</evidence>
<evidence type="ECO:0000256" key="1">
    <source>
        <dbReference type="ARBA" id="ARBA00022448"/>
    </source>
</evidence>
<dbReference type="Gene3D" id="3.40.50.300">
    <property type="entry name" value="P-loop containing nucleotide triphosphate hydrolases"/>
    <property type="match status" value="1"/>
</dbReference>
<comment type="caution">
    <text evidence="6">The sequence shown here is derived from an EMBL/GenBank/DDBJ whole genome shotgun (WGS) entry which is preliminary data.</text>
</comment>
<dbReference type="InterPro" id="IPR017871">
    <property type="entry name" value="ABC_transporter-like_CS"/>
</dbReference>
<evidence type="ECO:0000259" key="5">
    <source>
        <dbReference type="Pfam" id="PF00005"/>
    </source>
</evidence>
<name>A0A0F9D037_9ZZZZ</name>
<dbReference type="PANTHER" id="PTHR43553">
    <property type="entry name" value="HEAVY METAL TRANSPORTER"/>
    <property type="match status" value="1"/>
</dbReference>
<dbReference type="EMBL" id="LAZR01031025">
    <property type="protein sequence ID" value="KKL54924.1"/>
    <property type="molecule type" value="Genomic_DNA"/>
</dbReference>
<evidence type="ECO:0000256" key="4">
    <source>
        <dbReference type="SAM" id="MobiDB-lite"/>
    </source>
</evidence>
<feature type="compositionally biased region" description="Basic residues" evidence="4">
    <location>
        <begin position="165"/>
        <end position="181"/>
    </location>
</feature>
<evidence type="ECO:0000313" key="6">
    <source>
        <dbReference type="EMBL" id="KKL54924.1"/>
    </source>
</evidence>
<dbReference type="InterPro" id="IPR050095">
    <property type="entry name" value="ECF_ABC_transporter_ATP-bd"/>
</dbReference>
<dbReference type="SUPFAM" id="SSF52540">
    <property type="entry name" value="P-loop containing nucleoside triphosphate hydrolases"/>
    <property type="match status" value="1"/>
</dbReference>
<keyword evidence="3" id="KW-0067">ATP-binding</keyword>
<dbReference type="InterPro" id="IPR003439">
    <property type="entry name" value="ABC_transporter-like_ATP-bd"/>
</dbReference>
<dbReference type="Pfam" id="PF00005">
    <property type="entry name" value="ABC_tran"/>
    <property type="match status" value="1"/>
</dbReference>
<dbReference type="CDD" id="cd03225">
    <property type="entry name" value="ABC_cobalt_CbiO_domain1"/>
    <property type="match status" value="1"/>
</dbReference>
<dbReference type="GO" id="GO:0005524">
    <property type="term" value="F:ATP binding"/>
    <property type="evidence" value="ECO:0007669"/>
    <property type="project" value="UniProtKB-KW"/>
</dbReference>
<organism evidence="6">
    <name type="scientific">marine sediment metagenome</name>
    <dbReference type="NCBI Taxonomy" id="412755"/>
    <lineage>
        <taxon>unclassified sequences</taxon>
        <taxon>metagenomes</taxon>
        <taxon>ecological metagenomes</taxon>
    </lineage>
</organism>
<dbReference type="InterPro" id="IPR015856">
    <property type="entry name" value="ABC_transpr_CbiO/EcfA_su"/>
</dbReference>
<proteinExistence type="predicted"/>
<keyword evidence="2" id="KW-0547">Nucleotide-binding</keyword>
<accession>A0A0F9D037</accession>
<reference evidence="6" key="1">
    <citation type="journal article" date="2015" name="Nature">
        <title>Complex archaea that bridge the gap between prokaryotes and eukaryotes.</title>
        <authorList>
            <person name="Spang A."/>
            <person name="Saw J.H."/>
            <person name="Jorgensen S.L."/>
            <person name="Zaremba-Niedzwiedzka K."/>
            <person name="Martijn J."/>
            <person name="Lind A.E."/>
            <person name="van Eijk R."/>
            <person name="Schleper C."/>
            <person name="Guy L."/>
            <person name="Ettema T.J."/>
        </authorList>
    </citation>
    <scope>NUCLEOTIDE SEQUENCE</scope>
</reference>
<dbReference type="AlphaFoldDB" id="A0A0F9D037"/>
<gene>
    <name evidence="6" type="ORF">LCGC14_2260570</name>
</gene>
<evidence type="ECO:0000256" key="3">
    <source>
        <dbReference type="ARBA" id="ARBA00022840"/>
    </source>
</evidence>
<feature type="non-terminal residue" evidence="6">
    <location>
        <position position="1"/>
    </location>
</feature>
<feature type="region of interest" description="Disordered" evidence="4">
    <location>
        <begin position="165"/>
        <end position="189"/>
    </location>
</feature>
<protein>
    <recommendedName>
        <fullName evidence="5">ABC transporter domain-containing protein</fullName>
    </recommendedName>
</protein>
<keyword evidence="1" id="KW-0813">Transport</keyword>
<dbReference type="PROSITE" id="PS00211">
    <property type="entry name" value="ABC_TRANSPORTER_1"/>
    <property type="match status" value="1"/>
</dbReference>
<feature type="domain" description="ABC transporter" evidence="5">
    <location>
        <begin position="15"/>
        <end position="84"/>
    </location>
</feature>
<sequence>VFQDSDIQLFSPTVIEDLMFGPLQLGLSKEEAASRVRDLLTVFNIDKLKDCSPNNLSGGEKKKVAIATSLSVNPDVILLDEPTNNLDPKTRVWLYQLLDKLASIGKTVILSTQDLELAKVFAERIVVMDEDHKIAAVDSAEKILADKDLLLEVNLIHEHIHYHKGNTHVHPHNHGKGHKHNKQEAELVK</sequence>
<dbReference type="InterPro" id="IPR027417">
    <property type="entry name" value="P-loop_NTPase"/>
</dbReference>